<keyword evidence="9 16" id="KW-0663">Pyridoxal phosphate</keyword>
<dbReference type="SUPFAM" id="SSF56752">
    <property type="entry name" value="D-aminoacid aminotransferase-like PLP-dependent enzymes"/>
    <property type="match status" value="1"/>
</dbReference>
<evidence type="ECO:0000256" key="14">
    <source>
        <dbReference type="PIRSR" id="PIRSR006468-1"/>
    </source>
</evidence>
<evidence type="ECO:0000256" key="6">
    <source>
        <dbReference type="ARBA" id="ARBA00022576"/>
    </source>
</evidence>
<comment type="cofactor">
    <cofactor evidence="1 16">
        <name>pyridoxal 5'-phosphate</name>
        <dbReference type="ChEBI" id="CHEBI:597326"/>
    </cofactor>
</comment>
<evidence type="ECO:0000256" key="17">
    <source>
        <dbReference type="RuleBase" id="RU004517"/>
    </source>
</evidence>
<keyword evidence="19" id="KW-1185">Reference proteome</keyword>
<evidence type="ECO:0000256" key="11">
    <source>
        <dbReference type="ARBA" id="ARBA00048212"/>
    </source>
</evidence>
<evidence type="ECO:0000256" key="15">
    <source>
        <dbReference type="RuleBase" id="RU004106"/>
    </source>
</evidence>
<dbReference type="UniPathway" id="UPA00048">
    <property type="reaction ID" value="UER00073"/>
</dbReference>
<dbReference type="PROSITE" id="PS00770">
    <property type="entry name" value="AA_TRANSFER_CLASS_4"/>
    <property type="match status" value="1"/>
</dbReference>
<evidence type="ECO:0000313" key="18">
    <source>
        <dbReference type="EMBL" id="RAY12379.1"/>
    </source>
</evidence>
<sequence>MIRERIRTMSSTLDFDIELSARRVPAAEREAILANPGWGQHFTDHMIAISYSPDRGWHDAKLQPYGPIPLDPSSQVLHYAQEIFEGMKAYLQPDGTLVMFRPRMNAARFNRSAERMAMPTLPEEVFVRALELLVGADRDWVPTQEGHSLYLRPFMIATSRALGVQRPSQEYLFLVIASPSGSYYSGGIKPVTVWASDDYTRAAPGGTGEAKCGGNYAASFVAQAQALEAGCDQVVWLDAAERRWVEEVGSMNLFFVHGSGAQARLMTPALTGTLLPGVTRDSLLKLAPDLGLPVEEGRISIDEWERACADGEITEVFGCGTAAIISPVGGVKGAGGRAWTIGDGEPGPVSMRLREELIGIQYGTRPDPYGWIHEITSD</sequence>
<evidence type="ECO:0000256" key="3">
    <source>
        <dbReference type="ARBA" id="ARBA00004931"/>
    </source>
</evidence>
<dbReference type="UniPathway" id="UPA00049">
    <property type="reaction ID" value="UER00062"/>
</dbReference>
<dbReference type="InterPro" id="IPR043132">
    <property type="entry name" value="BCAT-like_C"/>
</dbReference>
<evidence type="ECO:0000313" key="19">
    <source>
        <dbReference type="Proteomes" id="UP000251891"/>
    </source>
</evidence>
<gene>
    <name evidence="18" type="ORF">DPM19_24830</name>
</gene>
<dbReference type="InterPro" id="IPR033939">
    <property type="entry name" value="BCAT_family"/>
</dbReference>
<proteinExistence type="inferred from homology"/>
<comment type="catalytic activity">
    <reaction evidence="11 17">
        <text>L-valine + 2-oxoglutarate = 3-methyl-2-oxobutanoate + L-glutamate</text>
        <dbReference type="Rhea" id="RHEA:24813"/>
        <dbReference type="ChEBI" id="CHEBI:11851"/>
        <dbReference type="ChEBI" id="CHEBI:16810"/>
        <dbReference type="ChEBI" id="CHEBI:29985"/>
        <dbReference type="ChEBI" id="CHEBI:57762"/>
        <dbReference type="EC" id="2.6.1.42"/>
    </reaction>
</comment>
<dbReference type="NCBIfam" id="TIGR01123">
    <property type="entry name" value="ilvE_II"/>
    <property type="match status" value="1"/>
</dbReference>
<dbReference type="UniPathway" id="UPA00047">
    <property type="reaction ID" value="UER00058"/>
</dbReference>
<dbReference type="GO" id="GO:0009099">
    <property type="term" value="P:L-valine biosynthetic process"/>
    <property type="evidence" value="ECO:0007669"/>
    <property type="project" value="UniProtKB-UniPathway"/>
</dbReference>
<dbReference type="InterPro" id="IPR018300">
    <property type="entry name" value="Aminotrans_IV_CS"/>
</dbReference>
<evidence type="ECO:0000256" key="13">
    <source>
        <dbReference type="ARBA" id="ARBA00049229"/>
    </source>
</evidence>
<dbReference type="InterPro" id="IPR036038">
    <property type="entry name" value="Aminotransferase-like"/>
</dbReference>
<feature type="modified residue" description="N6-(pyridoxal phosphate)lysine" evidence="14">
    <location>
        <position position="211"/>
    </location>
</feature>
<reference evidence="18 19" key="1">
    <citation type="submission" date="2018-06" db="EMBL/GenBank/DDBJ databases">
        <title>Actinomadura craniellae sp. nov. isolated from marine sponge Craniella sp.</title>
        <authorList>
            <person name="Li L."/>
            <person name="Xu Q.H."/>
            <person name="Lin H.W."/>
            <person name="Lu Y.H."/>
        </authorList>
    </citation>
    <scope>NUCLEOTIDE SEQUENCE [LARGE SCALE GENOMIC DNA]</scope>
    <source>
        <strain evidence="18 19">LHW63021</strain>
    </source>
</reference>
<comment type="similarity">
    <text evidence="5 15">Belongs to the class-IV pyridoxal-phosphate-dependent aminotransferase family.</text>
</comment>
<evidence type="ECO:0000256" key="9">
    <source>
        <dbReference type="ARBA" id="ARBA00022898"/>
    </source>
</evidence>
<dbReference type="Gene3D" id="3.30.470.10">
    <property type="match status" value="1"/>
</dbReference>
<keyword evidence="8 17" id="KW-0808">Transferase</keyword>
<dbReference type="EMBL" id="QLYX01000013">
    <property type="protein sequence ID" value="RAY12379.1"/>
    <property type="molecule type" value="Genomic_DNA"/>
</dbReference>
<comment type="pathway">
    <text evidence="3">Amino-acid biosynthesis; L-valine biosynthesis; L-valine from pyruvate: step 4/4.</text>
</comment>
<keyword evidence="7 17" id="KW-0028">Amino-acid biosynthesis</keyword>
<keyword evidence="6 17" id="KW-0032">Aminotransferase</keyword>
<comment type="catalytic activity">
    <reaction evidence="12 17">
        <text>L-isoleucine + 2-oxoglutarate = (S)-3-methyl-2-oxopentanoate + L-glutamate</text>
        <dbReference type="Rhea" id="RHEA:24801"/>
        <dbReference type="ChEBI" id="CHEBI:16810"/>
        <dbReference type="ChEBI" id="CHEBI:29985"/>
        <dbReference type="ChEBI" id="CHEBI:35146"/>
        <dbReference type="ChEBI" id="CHEBI:58045"/>
        <dbReference type="EC" id="2.6.1.42"/>
    </reaction>
</comment>
<dbReference type="PIRSF" id="PIRSF006468">
    <property type="entry name" value="BCAT1"/>
    <property type="match status" value="1"/>
</dbReference>
<dbReference type="EC" id="2.6.1.42" evidence="17"/>
<dbReference type="GO" id="GO:0052656">
    <property type="term" value="F:L-isoleucine-2-oxoglutarate transaminase activity"/>
    <property type="evidence" value="ECO:0007669"/>
    <property type="project" value="RHEA"/>
</dbReference>
<dbReference type="PANTHER" id="PTHR11825:SF44">
    <property type="entry name" value="BRANCHED-CHAIN-AMINO-ACID AMINOTRANSFERASE"/>
    <property type="match status" value="1"/>
</dbReference>
<comment type="caution">
    <text evidence="18">The sequence shown here is derived from an EMBL/GenBank/DDBJ whole genome shotgun (WGS) entry which is preliminary data.</text>
</comment>
<comment type="pathway">
    <text evidence="4">Amino-acid biosynthesis; L-leucine biosynthesis; L-leucine from 3-methyl-2-oxobutanoate: step 4/4.</text>
</comment>
<evidence type="ECO:0000256" key="2">
    <source>
        <dbReference type="ARBA" id="ARBA00004824"/>
    </source>
</evidence>
<dbReference type="GO" id="GO:0009097">
    <property type="term" value="P:isoleucine biosynthetic process"/>
    <property type="evidence" value="ECO:0007669"/>
    <property type="project" value="UniProtKB-UniPathway"/>
</dbReference>
<comment type="catalytic activity">
    <reaction evidence="13 17">
        <text>L-leucine + 2-oxoglutarate = 4-methyl-2-oxopentanoate + L-glutamate</text>
        <dbReference type="Rhea" id="RHEA:18321"/>
        <dbReference type="ChEBI" id="CHEBI:16810"/>
        <dbReference type="ChEBI" id="CHEBI:17865"/>
        <dbReference type="ChEBI" id="CHEBI:29985"/>
        <dbReference type="ChEBI" id="CHEBI:57427"/>
        <dbReference type="EC" id="2.6.1.42"/>
    </reaction>
</comment>
<evidence type="ECO:0000256" key="4">
    <source>
        <dbReference type="ARBA" id="ARBA00005072"/>
    </source>
</evidence>
<dbReference type="InterPro" id="IPR043131">
    <property type="entry name" value="BCAT-like_N"/>
</dbReference>
<dbReference type="OrthoDB" id="9804984at2"/>
<dbReference type="NCBIfam" id="NF009897">
    <property type="entry name" value="PRK13357.1"/>
    <property type="match status" value="1"/>
</dbReference>
<evidence type="ECO:0000256" key="5">
    <source>
        <dbReference type="ARBA" id="ARBA00009320"/>
    </source>
</evidence>
<dbReference type="Gene3D" id="3.20.10.10">
    <property type="entry name" value="D-amino Acid Aminotransferase, subunit A, domain 2"/>
    <property type="match status" value="1"/>
</dbReference>
<evidence type="ECO:0000256" key="16">
    <source>
        <dbReference type="RuleBase" id="RU004516"/>
    </source>
</evidence>
<evidence type="ECO:0000256" key="8">
    <source>
        <dbReference type="ARBA" id="ARBA00022679"/>
    </source>
</evidence>
<evidence type="ECO:0000256" key="7">
    <source>
        <dbReference type="ARBA" id="ARBA00022605"/>
    </source>
</evidence>
<dbReference type="InterPro" id="IPR005786">
    <property type="entry name" value="B_amino_transII"/>
</dbReference>
<evidence type="ECO:0000256" key="1">
    <source>
        <dbReference type="ARBA" id="ARBA00001933"/>
    </source>
</evidence>
<dbReference type="Pfam" id="PF01063">
    <property type="entry name" value="Aminotran_4"/>
    <property type="match status" value="1"/>
</dbReference>
<dbReference type="InterPro" id="IPR001544">
    <property type="entry name" value="Aminotrans_IV"/>
</dbReference>
<accession>A0A365GZW0</accession>
<keyword evidence="10 17" id="KW-0100">Branched-chain amino acid biosynthesis</keyword>
<comment type="pathway">
    <text evidence="2">Amino-acid biosynthesis; L-isoleucine biosynthesis; L-isoleucine from 2-oxobutanoate: step 4/4.</text>
</comment>
<dbReference type="GO" id="GO:0052654">
    <property type="term" value="F:L-leucine-2-oxoglutarate transaminase activity"/>
    <property type="evidence" value="ECO:0007669"/>
    <property type="project" value="RHEA"/>
</dbReference>
<evidence type="ECO:0000256" key="10">
    <source>
        <dbReference type="ARBA" id="ARBA00023304"/>
    </source>
</evidence>
<dbReference type="GO" id="GO:0009098">
    <property type="term" value="P:L-leucine biosynthetic process"/>
    <property type="evidence" value="ECO:0007669"/>
    <property type="project" value="UniProtKB-UniPathway"/>
</dbReference>
<dbReference type="CDD" id="cd01557">
    <property type="entry name" value="BCAT_beta_family"/>
    <property type="match status" value="1"/>
</dbReference>
<evidence type="ECO:0000256" key="12">
    <source>
        <dbReference type="ARBA" id="ARBA00048798"/>
    </source>
</evidence>
<dbReference type="Proteomes" id="UP000251891">
    <property type="component" value="Unassembled WGS sequence"/>
</dbReference>
<organism evidence="18 19">
    <name type="scientific">Actinomadura craniellae</name>
    <dbReference type="NCBI Taxonomy" id="2231787"/>
    <lineage>
        <taxon>Bacteria</taxon>
        <taxon>Bacillati</taxon>
        <taxon>Actinomycetota</taxon>
        <taxon>Actinomycetes</taxon>
        <taxon>Streptosporangiales</taxon>
        <taxon>Thermomonosporaceae</taxon>
        <taxon>Actinomadura</taxon>
    </lineage>
</organism>
<name>A0A365GZW0_9ACTN</name>
<dbReference type="PANTHER" id="PTHR11825">
    <property type="entry name" value="SUBGROUP IIII AMINOTRANSFERASE"/>
    <property type="match status" value="1"/>
</dbReference>
<dbReference type="GO" id="GO:0052655">
    <property type="term" value="F:L-valine-2-oxoglutarate transaminase activity"/>
    <property type="evidence" value="ECO:0007669"/>
    <property type="project" value="RHEA"/>
</dbReference>
<dbReference type="AlphaFoldDB" id="A0A365GZW0"/>
<protein>
    <recommendedName>
        <fullName evidence="17">Branched-chain-amino-acid aminotransferase</fullName>
        <ecNumber evidence="17">2.6.1.42</ecNumber>
    </recommendedName>
</protein>